<dbReference type="AlphaFoldDB" id="A0A166RKW8"/>
<reference evidence="2 3" key="1">
    <citation type="journal article" date="2015" name="Biotechnol. Bioeng.">
        <title>Genome sequence and phenotypic characterization of Caulobacter segnis.</title>
        <authorList>
            <person name="Patel S."/>
            <person name="Fletcher B."/>
            <person name="Scott D.C."/>
            <person name="Ely B."/>
        </authorList>
    </citation>
    <scope>NUCLEOTIDE SEQUENCE [LARGE SCALE GENOMIC DNA]</scope>
    <source>
        <strain evidence="2 3">ERI-2</strain>
    </source>
</reference>
<dbReference type="InterPro" id="IPR011604">
    <property type="entry name" value="PDDEXK-like_dom_sf"/>
</dbReference>
<protein>
    <submittedName>
        <fullName evidence="2">Uncharacterized protein</fullName>
    </submittedName>
</protein>
<proteinExistence type="predicted"/>
<dbReference type="PATRIC" id="fig|1538.10.peg.1458"/>
<keyword evidence="1" id="KW-0378">Hydrolase</keyword>
<dbReference type="GO" id="GO:0016787">
    <property type="term" value="F:hydrolase activity"/>
    <property type="evidence" value="ECO:0007669"/>
    <property type="project" value="UniProtKB-KW"/>
</dbReference>
<gene>
    <name evidence="2" type="ORF">WY13_00953</name>
</gene>
<name>A0A166RKW8_9CLOT</name>
<evidence type="ECO:0000313" key="3">
    <source>
        <dbReference type="Proteomes" id="UP000077407"/>
    </source>
</evidence>
<evidence type="ECO:0000256" key="1">
    <source>
        <dbReference type="ARBA" id="ARBA00022801"/>
    </source>
</evidence>
<organism evidence="2 3">
    <name type="scientific">Clostridium ljungdahlii</name>
    <dbReference type="NCBI Taxonomy" id="1538"/>
    <lineage>
        <taxon>Bacteria</taxon>
        <taxon>Bacillati</taxon>
        <taxon>Bacillota</taxon>
        <taxon>Clostridia</taxon>
        <taxon>Eubacteriales</taxon>
        <taxon>Clostridiaceae</taxon>
        <taxon>Clostridium</taxon>
    </lineage>
</organism>
<accession>A0A166RKW8</accession>
<comment type="caution">
    <text evidence="2">The sequence shown here is derived from an EMBL/GenBank/DDBJ whole genome shotgun (WGS) entry which is preliminary data.</text>
</comment>
<evidence type="ECO:0000313" key="2">
    <source>
        <dbReference type="EMBL" id="OAA90887.1"/>
    </source>
</evidence>
<dbReference type="EMBL" id="LITT01000009">
    <property type="protein sequence ID" value="OAA90887.1"/>
    <property type="molecule type" value="Genomic_DNA"/>
</dbReference>
<dbReference type="Gene3D" id="3.90.320.10">
    <property type="match status" value="1"/>
</dbReference>
<dbReference type="Proteomes" id="UP000077407">
    <property type="component" value="Unassembled WGS sequence"/>
</dbReference>
<dbReference type="RefSeq" id="WP_063554534.1">
    <property type="nucleotide sequence ID" value="NZ_LITT01000009.1"/>
</dbReference>
<dbReference type="OrthoDB" id="2533824at2"/>
<sequence length="270" mass="31619">MGLAKKGTLKVVSPRGSELEKALFNQFNIFHSRDCFPIKEVEKIILKERQHDVYLMDNKPKRPPENLLIFSPSGASKCNRELIFNANKEKKIEERYPYQRRWTRNSTAVHEVTQSDLLYMTHLMKKPDFKVKFLENGLPAWEKNLKTYKVFKHNGVEFSILGMMDGILTYKDGTDIGFEFKTKTNSVAQVGNYKMKEPALYHKQQCVCYSLLFGMDEFVLMYEAVAKDGWNKNGEARTDIRTFYYKVDEKDRTLLLDKYAQVVKDFEAMK</sequence>